<organism evidence="2">
    <name type="scientific">Candidatus Berkiella aquae</name>
    <dbReference type="NCBI Taxonomy" id="295108"/>
    <lineage>
        <taxon>Bacteria</taxon>
        <taxon>Pseudomonadati</taxon>
        <taxon>Pseudomonadota</taxon>
        <taxon>Gammaproteobacteria</taxon>
        <taxon>Candidatus Berkiellales</taxon>
        <taxon>Candidatus Berkiellaceae</taxon>
        <taxon>Candidatus Berkiella</taxon>
    </lineage>
</organism>
<comment type="caution">
    <text evidence="2">The sequence shown here is derived from an EMBL/GenBank/DDBJ whole genome shotgun (WGS) entry which is preliminary data.</text>
</comment>
<dbReference type="STRING" id="295108.HT99x_01601"/>
<evidence type="ECO:0000313" key="1">
    <source>
        <dbReference type="EMBL" id="KRG17159.1"/>
    </source>
</evidence>
<gene>
    <name evidence="2" type="ORF">HT99x_01601</name>
    <name evidence="1" type="ORF">HT99x_03226</name>
</gene>
<dbReference type="InterPro" id="IPR021969">
    <property type="entry name" value="DUF3579"/>
</dbReference>
<dbReference type="Pfam" id="PF12112">
    <property type="entry name" value="DUF3579"/>
    <property type="match status" value="1"/>
</dbReference>
<dbReference type="EMBL" id="LKAJ01000045">
    <property type="protein sequence ID" value="KRG17159.1"/>
    <property type="molecule type" value="Genomic_DNA"/>
</dbReference>
<protein>
    <submittedName>
        <fullName evidence="2">Uncharacterized protein</fullName>
    </submittedName>
</protein>
<dbReference type="AlphaFoldDB" id="A0A0Q9YXN9"/>
<proteinExistence type="predicted"/>
<reference evidence="2" key="1">
    <citation type="submission" date="2015-09" db="EMBL/GenBank/DDBJ databases">
        <title>Draft Genome Sequences of Two Novel Amoeba-resistant Intranuclear Bacteria, Candidatus Berkiella cookevillensis and Candidatus Berkiella aquae.</title>
        <authorList>
            <person name="Mehari Y.T."/>
            <person name="Arivett B.A."/>
            <person name="Farone A.L."/>
            <person name="Gunderson J.H."/>
            <person name="Farone M.B."/>
        </authorList>
    </citation>
    <scope>NUCLEOTIDE SEQUENCE [LARGE SCALE GENOMIC DNA]</scope>
    <source>
        <strain evidence="2">HT99</strain>
    </source>
</reference>
<sequence>MTNQNTHFMAKDKKTKIVIEGITEEGTIFRPSDWAERVSGHLSTVKNQRLHYSPLLKPSFKDGKRCLIIDMELQTLHPALYQHILDFAKHNKLRICSDENSGEKHEK</sequence>
<dbReference type="Gene3D" id="3.30.70.2340">
    <property type="entry name" value="Uncharacterised protein PF12112 family, DUF3579"/>
    <property type="match status" value="1"/>
</dbReference>
<dbReference type="EMBL" id="LKAJ01000005">
    <property type="protein sequence ID" value="KRG21425.1"/>
    <property type="molecule type" value="Genomic_DNA"/>
</dbReference>
<accession>A0A0Q9YXN9</accession>
<dbReference type="RefSeq" id="WP_235528435.1">
    <property type="nucleotide sequence ID" value="NZ_LKAJ02000001.1"/>
</dbReference>
<evidence type="ECO:0000313" key="2">
    <source>
        <dbReference type="EMBL" id="KRG21425.1"/>
    </source>
</evidence>
<name>A0A0Q9YXN9_9GAMM</name>